<keyword evidence="2" id="KW-1185">Reference proteome</keyword>
<proteinExistence type="predicted"/>
<evidence type="ECO:0000313" key="2">
    <source>
        <dbReference type="Proteomes" id="UP001187192"/>
    </source>
</evidence>
<accession>A0AA88J3Z8</accession>
<dbReference type="EMBL" id="BTGU01000125">
    <property type="protein sequence ID" value="GMN62194.1"/>
    <property type="molecule type" value="Genomic_DNA"/>
</dbReference>
<organism evidence="1 2">
    <name type="scientific">Ficus carica</name>
    <name type="common">Common fig</name>
    <dbReference type="NCBI Taxonomy" id="3494"/>
    <lineage>
        <taxon>Eukaryota</taxon>
        <taxon>Viridiplantae</taxon>
        <taxon>Streptophyta</taxon>
        <taxon>Embryophyta</taxon>
        <taxon>Tracheophyta</taxon>
        <taxon>Spermatophyta</taxon>
        <taxon>Magnoliopsida</taxon>
        <taxon>eudicotyledons</taxon>
        <taxon>Gunneridae</taxon>
        <taxon>Pentapetalae</taxon>
        <taxon>rosids</taxon>
        <taxon>fabids</taxon>
        <taxon>Rosales</taxon>
        <taxon>Moraceae</taxon>
        <taxon>Ficeae</taxon>
        <taxon>Ficus</taxon>
    </lineage>
</organism>
<gene>
    <name evidence="1" type="ORF">TIFTF001_031278</name>
</gene>
<name>A0AA88J3Z8_FICCA</name>
<reference evidence="1" key="1">
    <citation type="submission" date="2023-07" db="EMBL/GenBank/DDBJ databases">
        <title>draft genome sequence of fig (Ficus carica).</title>
        <authorList>
            <person name="Takahashi T."/>
            <person name="Nishimura K."/>
        </authorList>
    </citation>
    <scope>NUCLEOTIDE SEQUENCE</scope>
</reference>
<dbReference type="AlphaFoldDB" id="A0AA88J3Z8"/>
<evidence type="ECO:0000313" key="1">
    <source>
        <dbReference type="EMBL" id="GMN62194.1"/>
    </source>
</evidence>
<comment type="caution">
    <text evidence="1">The sequence shown here is derived from an EMBL/GenBank/DDBJ whole genome shotgun (WGS) entry which is preliminary data.</text>
</comment>
<dbReference type="Proteomes" id="UP001187192">
    <property type="component" value="Unassembled WGS sequence"/>
</dbReference>
<protein>
    <submittedName>
        <fullName evidence="1">Uncharacterized protein</fullName>
    </submittedName>
</protein>
<sequence>MAANSLRLNITHTWEMRDCEAIHCKVSILLERHLYLRILMIKITVKIQGLGSKAIWIKILLGYVCRLQNNDVKTGGESLDRITEIEKEFVRLGEMSLWRGISRMLPGLGDSF</sequence>